<feature type="compositionally biased region" description="Low complexity" evidence="1">
    <location>
        <begin position="56"/>
        <end position="69"/>
    </location>
</feature>
<protein>
    <submittedName>
        <fullName evidence="2">Uncharacterized protein</fullName>
    </submittedName>
</protein>
<evidence type="ECO:0000313" key="2">
    <source>
        <dbReference type="EMBL" id="MQM08776.1"/>
    </source>
</evidence>
<evidence type="ECO:0000256" key="1">
    <source>
        <dbReference type="SAM" id="MobiDB-lite"/>
    </source>
</evidence>
<feature type="region of interest" description="Disordered" evidence="1">
    <location>
        <begin position="56"/>
        <end position="128"/>
    </location>
</feature>
<accession>A0A843WM87</accession>
<gene>
    <name evidence="2" type="ORF">Taro_041634</name>
</gene>
<feature type="compositionally biased region" description="Polar residues" evidence="1">
    <location>
        <begin position="70"/>
        <end position="81"/>
    </location>
</feature>
<organism evidence="2 3">
    <name type="scientific">Colocasia esculenta</name>
    <name type="common">Wild taro</name>
    <name type="synonym">Arum esculentum</name>
    <dbReference type="NCBI Taxonomy" id="4460"/>
    <lineage>
        <taxon>Eukaryota</taxon>
        <taxon>Viridiplantae</taxon>
        <taxon>Streptophyta</taxon>
        <taxon>Embryophyta</taxon>
        <taxon>Tracheophyta</taxon>
        <taxon>Spermatophyta</taxon>
        <taxon>Magnoliopsida</taxon>
        <taxon>Liliopsida</taxon>
        <taxon>Araceae</taxon>
        <taxon>Aroideae</taxon>
        <taxon>Colocasieae</taxon>
        <taxon>Colocasia</taxon>
    </lineage>
</organism>
<dbReference type="Proteomes" id="UP000652761">
    <property type="component" value="Unassembled WGS sequence"/>
</dbReference>
<comment type="caution">
    <text evidence="2">The sequence shown here is derived from an EMBL/GenBank/DDBJ whole genome shotgun (WGS) entry which is preliminary data.</text>
</comment>
<reference evidence="2" key="1">
    <citation type="submission" date="2017-07" db="EMBL/GenBank/DDBJ databases">
        <title>Taro Niue Genome Assembly and Annotation.</title>
        <authorList>
            <person name="Atibalentja N."/>
            <person name="Keating K."/>
            <person name="Fields C.J."/>
        </authorList>
    </citation>
    <scope>NUCLEOTIDE SEQUENCE</scope>
    <source>
        <strain evidence="2">Niue_2</strain>
        <tissue evidence="2">Leaf</tissue>
    </source>
</reference>
<feature type="compositionally biased region" description="Low complexity" evidence="1">
    <location>
        <begin position="82"/>
        <end position="99"/>
    </location>
</feature>
<dbReference type="EMBL" id="NMUH01004204">
    <property type="protein sequence ID" value="MQM08776.1"/>
    <property type="molecule type" value="Genomic_DNA"/>
</dbReference>
<keyword evidence="3" id="KW-1185">Reference proteome</keyword>
<evidence type="ECO:0000313" key="3">
    <source>
        <dbReference type="Proteomes" id="UP000652761"/>
    </source>
</evidence>
<name>A0A843WM87_COLES</name>
<proteinExistence type="predicted"/>
<dbReference type="AlphaFoldDB" id="A0A843WM87"/>
<sequence>MDADSCRRPDMLTSTIFKHKRCFKSDNTHATLSVIQMFKKFSKTCRSAQQTTLGESSHAQALASHSHVSTSQEGELQTQVGASASQSAHVHSQALASHAGSSVSQFEHVHSQAEASQSGGLHTPRSLPDARNISEHATISPQTPRSASSVGSVIMTLIIYDDYAATFHFSAVSSHRRRHSSAYGRNAKEAKVLLEKKRSDDLVDESHSLG</sequence>